<proteinExistence type="predicted"/>
<accession>A0A1Q9EGD2</accession>
<evidence type="ECO:0000256" key="1">
    <source>
        <dbReference type="SAM" id="SignalP"/>
    </source>
</evidence>
<gene>
    <name evidence="3" type="ORF">AK812_SmicGene10254</name>
</gene>
<comment type="caution">
    <text evidence="3">The sequence shown here is derived from an EMBL/GenBank/DDBJ whole genome shotgun (WGS) entry which is preliminary data.</text>
</comment>
<evidence type="ECO:0000259" key="2">
    <source>
        <dbReference type="PROSITE" id="PS50106"/>
    </source>
</evidence>
<name>A0A1Q9EGD2_SYMMI</name>
<keyword evidence="1" id="KW-0732">Signal</keyword>
<feature type="chain" id="PRO_5012028298" description="PDZ domain-containing protein" evidence="1">
    <location>
        <begin position="23"/>
        <end position="330"/>
    </location>
</feature>
<reference evidence="3 4" key="1">
    <citation type="submission" date="2016-02" db="EMBL/GenBank/DDBJ databases">
        <title>Genome analysis of coral dinoflagellate symbionts highlights evolutionary adaptations to a symbiotic lifestyle.</title>
        <authorList>
            <person name="Aranda M."/>
            <person name="Li Y."/>
            <person name="Liew Y.J."/>
            <person name="Baumgarten S."/>
            <person name="Simakov O."/>
            <person name="Wilson M."/>
            <person name="Piel J."/>
            <person name="Ashoor H."/>
            <person name="Bougouffa S."/>
            <person name="Bajic V.B."/>
            <person name="Ryu T."/>
            <person name="Ravasi T."/>
            <person name="Bayer T."/>
            <person name="Micklem G."/>
            <person name="Kim H."/>
            <person name="Bhak J."/>
            <person name="Lajeunesse T.C."/>
            <person name="Voolstra C.R."/>
        </authorList>
    </citation>
    <scope>NUCLEOTIDE SEQUENCE [LARGE SCALE GENOMIC DNA]</scope>
    <source>
        <strain evidence="3 4">CCMP2467</strain>
    </source>
</reference>
<feature type="signal peptide" evidence="1">
    <location>
        <begin position="1"/>
        <end position="22"/>
    </location>
</feature>
<organism evidence="3 4">
    <name type="scientific">Symbiodinium microadriaticum</name>
    <name type="common">Dinoflagellate</name>
    <name type="synonym">Zooxanthella microadriatica</name>
    <dbReference type="NCBI Taxonomy" id="2951"/>
    <lineage>
        <taxon>Eukaryota</taxon>
        <taxon>Sar</taxon>
        <taxon>Alveolata</taxon>
        <taxon>Dinophyceae</taxon>
        <taxon>Suessiales</taxon>
        <taxon>Symbiodiniaceae</taxon>
        <taxon>Symbiodinium</taxon>
    </lineage>
</organism>
<feature type="domain" description="PDZ" evidence="2">
    <location>
        <begin position="248"/>
        <end position="330"/>
    </location>
</feature>
<protein>
    <recommendedName>
        <fullName evidence="2">PDZ domain-containing protein</fullName>
    </recommendedName>
</protein>
<sequence length="330" mass="34996">MGLFNGLWVGSCLVLASCSVNAIIWDGTCSGESNLAREVASCFSGKALGENVHIKVLAFNATVKEGKMQLRGTGVSETECEIQFSQEAQAINLRQACLPSGVSSVTMKYCSDQDAFLLQAMVAGMSTDVFLAKGTCSAETSLAQSIIRMPTAPDSALLAHHCGSECREISCARTIREPATLIETQSVVDDDIGRVRVTQVRLPRAELPGTPNEKVCPRDRLLQVNGTGAAASEVVAQKLAAALHKVSKVSIKKGAGTLGLNLHYASENPLGGLCVKSIAEGVVKVQDMTRRHGTSPCRTGASEANSLNIKEGDRIMDVNGQDLRHAQRTP</sequence>
<dbReference type="SUPFAM" id="SSF50156">
    <property type="entry name" value="PDZ domain-like"/>
    <property type="match status" value="1"/>
</dbReference>
<dbReference type="Proteomes" id="UP000186817">
    <property type="component" value="Unassembled WGS sequence"/>
</dbReference>
<dbReference type="PROSITE" id="PS50106">
    <property type="entry name" value="PDZ"/>
    <property type="match status" value="1"/>
</dbReference>
<dbReference type="AlphaFoldDB" id="A0A1Q9EGD2"/>
<dbReference type="OrthoDB" id="409129at2759"/>
<dbReference type="Gene3D" id="2.30.42.10">
    <property type="match status" value="1"/>
</dbReference>
<keyword evidence="4" id="KW-1185">Reference proteome</keyword>
<evidence type="ECO:0000313" key="3">
    <source>
        <dbReference type="EMBL" id="OLQ06492.1"/>
    </source>
</evidence>
<dbReference type="EMBL" id="LSRX01000159">
    <property type="protein sequence ID" value="OLQ06492.1"/>
    <property type="molecule type" value="Genomic_DNA"/>
</dbReference>
<evidence type="ECO:0000313" key="4">
    <source>
        <dbReference type="Proteomes" id="UP000186817"/>
    </source>
</evidence>
<dbReference type="InterPro" id="IPR036034">
    <property type="entry name" value="PDZ_sf"/>
</dbReference>
<dbReference type="InterPro" id="IPR001478">
    <property type="entry name" value="PDZ"/>
</dbReference>